<dbReference type="AlphaFoldDB" id="A0A6J4L801"/>
<sequence>MTAALPKGSAAALSRSLRVYHGDHARNRAMDALYGRFLREGDLAFDIGAHVGDRTSSFRRLGARVVALEPQ</sequence>
<feature type="non-terminal residue" evidence="1">
    <location>
        <position position="71"/>
    </location>
</feature>
<evidence type="ECO:0008006" key="2">
    <source>
        <dbReference type="Google" id="ProtNLM"/>
    </source>
</evidence>
<name>A0A6J4L801_9HYPH</name>
<proteinExistence type="predicted"/>
<dbReference type="SUPFAM" id="SSF53335">
    <property type="entry name" value="S-adenosyl-L-methionine-dependent methyltransferases"/>
    <property type="match status" value="1"/>
</dbReference>
<gene>
    <name evidence="1" type="ORF">AVDCRST_MAG90-1251</name>
</gene>
<accession>A0A6J4L801</accession>
<organism evidence="1">
    <name type="scientific">uncultured Microvirga sp</name>
    <dbReference type="NCBI Taxonomy" id="412392"/>
    <lineage>
        <taxon>Bacteria</taxon>
        <taxon>Pseudomonadati</taxon>
        <taxon>Pseudomonadota</taxon>
        <taxon>Alphaproteobacteria</taxon>
        <taxon>Hyphomicrobiales</taxon>
        <taxon>Methylobacteriaceae</taxon>
        <taxon>Microvirga</taxon>
        <taxon>environmental samples</taxon>
    </lineage>
</organism>
<dbReference type="Gene3D" id="3.40.50.150">
    <property type="entry name" value="Vaccinia Virus protein VP39"/>
    <property type="match status" value="1"/>
</dbReference>
<reference evidence="1" key="1">
    <citation type="submission" date="2020-02" db="EMBL/GenBank/DDBJ databases">
        <authorList>
            <person name="Meier V. D."/>
        </authorList>
    </citation>
    <scope>NUCLEOTIDE SEQUENCE</scope>
    <source>
        <strain evidence="1">AVDCRST_MAG90</strain>
    </source>
</reference>
<protein>
    <recommendedName>
        <fullName evidence="2">FkbM family methyltransferase</fullName>
    </recommendedName>
</protein>
<dbReference type="InterPro" id="IPR029063">
    <property type="entry name" value="SAM-dependent_MTases_sf"/>
</dbReference>
<evidence type="ECO:0000313" key="1">
    <source>
        <dbReference type="EMBL" id="CAA9326259.1"/>
    </source>
</evidence>
<dbReference type="EMBL" id="CADCUC010000241">
    <property type="protein sequence ID" value="CAA9326259.1"/>
    <property type="molecule type" value="Genomic_DNA"/>
</dbReference>